<feature type="transmembrane region" description="Helical" evidence="1">
    <location>
        <begin position="121"/>
        <end position="141"/>
    </location>
</feature>
<feature type="transmembrane region" description="Helical" evidence="1">
    <location>
        <begin position="41"/>
        <end position="62"/>
    </location>
</feature>
<accession>A0A2T4L4R8</accession>
<organism evidence="2 3">
    <name type="scientific">Staphylococcus devriesei</name>
    <dbReference type="NCBI Taxonomy" id="586733"/>
    <lineage>
        <taxon>Bacteria</taxon>
        <taxon>Bacillati</taxon>
        <taxon>Bacillota</taxon>
        <taxon>Bacilli</taxon>
        <taxon>Bacillales</taxon>
        <taxon>Staphylococcaceae</taxon>
        <taxon>Staphylococcus</taxon>
    </lineage>
</organism>
<evidence type="ECO:0000313" key="3">
    <source>
        <dbReference type="Proteomes" id="UP000243350"/>
    </source>
</evidence>
<dbReference type="Proteomes" id="UP000243350">
    <property type="component" value="Unassembled WGS sequence"/>
</dbReference>
<comment type="caution">
    <text evidence="2">The sequence shown here is derived from an EMBL/GenBank/DDBJ whole genome shotgun (WGS) entry which is preliminary data.</text>
</comment>
<name>A0A2T4L4R8_9STAP</name>
<dbReference type="EMBL" id="PYZH01000001">
    <property type="protein sequence ID" value="PTF16837.1"/>
    <property type="molecule type" value="Genomic_DNA"/>
</dbReference>
<evidence type="ECO:0008006" key="4">
    <source>
        <dbReference type="Google" id="ProtNLM"/>
    </source>
</evidence>
<reference evidence="2 3" key="1">
    <citation type="journal article" date="2016" name="Front. Microbiol.">
        <title>Comprehensive Phylogenetic Analysis of Bovine Non-aureus Staphylococci Species Based on Whole-Genome Sequencing.</title>
        <authorList>
            <person name="Naushad S."/>
            <person name="Barkema H.W."/>
            <person name="Luby C."/>
            <person name="Condas L.A."/>
            <person name="Nobrega D.B."/>
            <person name="Carson D.A."/>
            <person name="De Buck J."/>
        </authorList>
    </citation>
    <scope>NUCLEOTIDE SEQUENCE [LARGE SCALE GENOMIC DNA]</scope>
    <source>
        <strain evidence="2 3">SNUC 4143</strain>
    </source>
</reference>
<proteinExistence type="predicted"/>
<evidence type="ECO:0000256" key="1">
    <source>
        <dbReference type="SAM" id="Phobius"/>
    </source>
</evidence>
<feature type="transmembrane region" description="Helical" evidence="1">
    <location>
        <begin position="17"/>
        <end position="35"/>
    </location>
</feature>
<gene>
    <name evidence="2" type="ORF">BUY48_00130</name>
</gene>
<protein>
    <recommendedName>
        <fullName evidence="4">DUF3278 domain-containing protein</fullName>
    </recommendedName>
</protein>
<sequence>MTDELLYKQFQTLKAELGIISLNFLCAMTFFAMFSDIQNEFLSPLFIGSVVLIIIIACKLTIRSETADNIFIYVDNEKDKRTLNRRSIIKRIIFFFIWMTYIIVITNIVTPMIYQHGQFEWVVTPASMIFIPAFAIILIFIKDKRIKYSDAPLPSIEERDANPKGIVNLIPNYRYADEQQKMVITKAYASVFKWIMAGLSIITIVDLVVELVMQQLPIGGMITLAFLVITLVIYVANAKKLKTLLKEY</sequence>
<keyword evidence="1" id="KW-0812">Transmembrane</keyword>
<feature type="transmembrane region" description="Helical" evidence="1">
    <location>
        <begin position="218"/>
        <end position="236"/>
    </location>
</feature>
<feature type="transmembrane region" description="Helical" evidence="1">
    <location>
        <begin position="191"/>
        <end position="212"/>
    </location>
</feature>
<keyword evidence="1" id="KW-0472">Membrane</keyword>
<dbReference type="AlphaFoldDB" id="A0A2T4L4R8"/>
<keyword evidence="1" id="KW-1133">Transmembrane helix</keyword>
<dbReference type="RefSeq" id="WP_107519815.1">
    <property type="nucleotide sequence ID" value="NZ_JAHCOY010000002.1"/>
</dbReference>
<feature type="transmembrane region" description="Helical" evidence="1">
    <location>
        <begin position="88"/>
        <end position="109"/>
    </location>
</feature>
<evidence type="ECO:0000313" key="2">
    <source>
        <dbReference type="EMBL" id="PTF16837.1"/>
    </source>
</evidence>